<proteinExistence type="predicted"/>
<sequence length="2095" mass="233631">MEQHIEETKATIRGHRSRGTFAEGHEFIRALPEEIRSLPSVTIEIAQLYLVQGRYTLAAKTCEDQPSASGEERAVLDLLQAFIGIGRYSKLRTALRIAQEIGEAWHLTGRDEESKLSQQLQAVTIKDSEGEASPLTENRVLMVHWYWKIQVVAGEQGLLHDKQTKAAAVAGLAPVLRQVLSEGRFREARFLIYSKAHLLEDTDQAIEELCGFLEYLTDPAFIIERAFTLVDLAGLQLKSDSEAVLAQAAENFKLAKDIFTQRGHTFGNIDIDLLQISADKTISAGERFLAKTKIADRYFEVHQYQNGIRCLAVAISPDMIVDTYYEDVVRSLELLDRMINECGSEILKQLSLLHSVCQASLKAPEYGFALQSLESYFCNVPEEISPKFHSYMGVILGSVYSKFGETEKAVRVTRQALEISMSCASYVDQSDAATQVGHHMLNLAREHPEGSEEFMEMTSSAVDFLKEWANKDAEHGHADGEALKCLFIAEWDSDGQRWMERVKKHIPDSADALARIPVVDLELRLLMRQGRFSDGLALSTQLVEQLQRLTDVPPFKKAQTLLNACIQAFVCVQSTFRQDKALAPEESQSAVKLLWAALQHSYDALQLYRQANGVELVVDCTLFVWEIINLAVLTMSDDGRHGLLTAFMGDMTQTERLCDSMRQSVLSVAGLQSLMHKRFLVSKKASLKLYSVAVELALKLHDPAGAWLWLQKGKARAFADALGADCILPQRLVDQISKDHTAYELLKAEQSILELLQESNVNHVVASRRLAALKKKMEEHPLLVEAAKLRGQLLDLDLGTDELKQALQATGLAADRVKFVDWHVPTLANTSNQNIRLFVRQLDGTTYTQQLPLNIHQVKDWIAKTLAYPEMATPPLARKTGNQLLKKMNGLVEGLLEFTSEGDLLILSPSGPLNSIPLHALEVGKQPLVERNLVVNASSVATLGQCLLRISPAPPTDGQPRQSYGAKYFAVYEEPDRLLEREQIFHHIESLPGAFPGTVAVGSQVTKPRFLQECATANWIHYHGHARYSNQDILKSSLVLSDGTDILSHDSNTGNGDGDLTVDAEADFLETVEAEYNDDNNDEDAVDNSEGIDELLVSELFEATLPRGGVHFTIIACDSGTQDIAPGDEPLGIIPALLYAGATSVLGCQWPIDSRAGRAFSEAFYQEVASRQTGGAVNLASALRSTVMRMRRGELGAEFKQAYYWAPLVLNTSPAFQNIPRMTTTEACRGLHRIVPVDDAPDDATIDIIAIHGLGTESPRTWEFKKRNGDGVVNLLSDADMLPAALPKARIYTYDWNANYFANAPVQTLLGHADTLLGLIAEGRGSQTRPIIFVASCFGGLILAEAQWQVLVAGIMGKQASDQLIKDLEQKHDFVRQRVQKFAEIANAEAVRLPLNCFFETRKTKILKRILPSEWANRLSIGITRKILVTESSACLHGFPRRGLDATHSGMNKFKGPECPNFKLVKDAVQQFSGNASDVLKRRENSTVKGHWIVRFGRNKEFVGRESILEELFKRVLPSGDEDDCQRTAIEGLGGVGKTQIALETAYRIRDVQPECSVFWVPAVDATAFENAYRAIGQQLKVPGIDEEKADVKALIKSALGRENIGNWLLIIDNADDEKLLFGDTALADYLPFSRKGSILFTTRNHKLGLRLVESENHIIAVEEMSRDEALKLLGKNLKGSQMSDIRSNNALLEFLTNLPLAIRQASAYIAKEQISTARYLKLCNSSDEDMVKLLSSHFDDRHRYKNIHNAVATTWLISFQQISDHDALAADYLRFLCFLAGKDIPHSLLPPAGTLETVEAIGTLKAYAFISQQNESDSYDIHRLVQISMLSWLDGKGERQEWTAKVLERLDDIFRWPKHENREEWIRYLPHTQHALQLRKGTDDEEATTGPLSKVGESFRNLGKYKEAEQMHRQALQLREKVLGKEHPHTLTSMNHLAVVLHSQGKYEEAEQIHRQVLQLREKVLGKEHPDTLGSMNNLASVLHSQGKYEEAEQIHRQALQLREKVLGKEYPDTLGSMNNLAIVLGSQGKYEEAEQIHRQALQLSEKVLGKEHPGTLGSMNNLASVLNSQGKYEEAGQIHRQALQLSQKVSEIR</sequence>
<evidence type="ECO:0000313" key="4">
    <source>
        <dbReference type="Proteomes" id="UP001323405"/>
    </source>
</evidence>
<dbReference type="InterPro" id="IPR024983">
    <property type="entry name" value="CHAT_dom"/>
</dbReference>
<dbReference type="InterPro" id="IPR053137">
    <property type="entry name" value="NLR-like"/>
</dbReference>
<dbReference type="Pfam" id="PF13424">
    <property type="entry name" value="TPR_12"/>
    <property type="match status" value="2"/>
</dbReference>
<keyword evidence="4" id="KW-1185">Reference proteome</keyword>
<protein>
    <recommendedName>
        <fullName evidence="5">NB-ARC domain-containing protein</fullName>
    </recommendedName>
</protein>
<dbReference type="Gene3D" id="1.25.40.10">
    <property type="entry name" value="Tetratricopeptide repeat domain"/>
    <property type="match status" value="1"/>
</dbReference>
<evidence type="ECO:0000259" key="2">
    <source>
        <dbReference type="Pfam" id="PF12770"/>
    </source>
</evidence>
<dbReference type="PANTHER" id="PTHR46082:SF6">
    <property type="entry name" value="AAA+ ATPASE DOMAIN-CONTAINING PROTEIN-RELATED"/>
    <property type="match status" value="1"/>
</dbReference>
<dbReference type="InterPro" id="IPR002182">
    <property type="entry name" value="NB-ARC"/>
</dbReference>
<dbReference type="PANTHER" id="PTHR46082">
    <property type="entry name" value="ATP/GTP-BINDING PROTEIN-RELATED"/>
    <property type="match status" value="1"/>
</dbReference>
<reference evidence="3 4" key="1">
    <citation type="journal article" date="2023" name="bioRxiv">
        <title>High-quality genome assemblies of four members of thePodospora anserinaspecies complex.</title>
        <authorList>
            <person name="Ament-Velasquez S.L."/>
            <person name="Vogan A.A."/>
            <person name="Wallerman O."/>
            <person name="Hartmann F."/>
            <person name="Gautier V."/>
            <person name="Silar P."/>
            <person name="Giraud T."/>
            <person name="Johannesson H."/>
        </authorList>
    </citation>
    <scope>NUCLEOTIDE SEQUENCE [LARGE SCALE GENOMIC DNA]</scope>
    <source>
        <strain evidence="3 4">CBS 415.72m</strain>
    </source>
</reference>
<feature type="domain" description="NB-ARC" evidence="1">
    <location>
        <begin position="1522"/>
        <end position="1676"/>
    </location>
</feature>
<organism evidence="3 4">
    <name type="scientific">Podospora pseudocomata</name>
    <dbReference type="NCBI Taxonomy" id="2093779"/>
    <lineage>
        <taxon>Eukaryota</taxon>
        <taxon>Fungi</taxon>
        <taxon>Dikarya</taxon>
        <taxon>Ascomycota</taxon>
        <taxon>Pezizomycotina</taxon>
        <taxon>Sordariomycetes</taxon>
        <taxon>Sordariomycetidae</taxon>
        <taxon>Sordariales</taxon>
        <taxon>Podosporaceae</taxon>
        <taxon>Podospora</taxon>
    </lineage>
</organism>
<dbReference type="Pfam" id="PF12770">
    <property type="entry name" value="CHAT"/>
    <property type="match status" value="1"/>
</dbReference>
<evidence type="ECO:0000313" key="3">
    <source>
        <dbReference type="EMBL" id="KAK4651927.1"/>
    </source>
</evidence>
<evidence type="ECO:0000259" key="1">
    <source>
        <dbReference type="Pfam" id="PF00931"/>
    </source>
</evidence>
<dbReference type="SUPFAM" id="SSF52540">
    <property type="entry name" value="P-loop containing nucleoside triphosphate hydrolases"/>
    <property type="match status" value="1"/>
</dbReference>
<feature type="domain" description="CHAT" evidence="2">
    <location>
        <begin position="904"/>
        <end position="1210"/>
    </location>
</feature>
<dbReference type="PRINTS" id="PR00381">
    <property type="entry name" value="KINESINLIGHT"/>
</dbReference>
<dbReference type="InterPro" id="IPR011990">
    <property type="entry name" value="TPR-like_helical_dom_sf"/>
</dbReference>
<dbReference type="GeneID" id="87903929"/>
<name>A0ABR0G848_9PEZI</name>
<dbReference type="NCBIfam" id="NF040586">
    <property type="entry name" value="FxSxx_TPR"/>
    <property type="match status" value="1"/>
</dbReference>
<dbReference type="InterPro" id="IPR019734">
    <property type="entry name" value="TPR_rpt"/>
</dbReference>
<dbReference type="EMBL" id="JAFFHA010000008">
    <property type="protein sequence ID" value="KAK4651927.1"/>
    <property type="molecule type" value="Genomic_DNA"/>
</dbReference>
<dbReference type="Gene3D" id="3.40.50.300">
    <property type="entry name" value="P-loop containing nucleotide triphosphate hydrolases"/>
    <property type="match status" value="1"/>
</dbReference>
<dbReference type="RefSeq" id="XP_062740902.1">
    <property type="nucleotide sequence ID" value="XM_062884143.1"/>
</dbReference>
<evidence type="ECO:0008006" key="5">
    <source>
        <dbReference type="Google" id="ProtNLM"/>
    </source>
</evidence>
<gene>
    <name evidence="3" type="ORF">QC762_0097750</name>
</gene>
<dbReference type="InterPro" id="IPR027417">
    <property type="entry name" value="P-loop_NTPase"/>
</dbReference>
<dbReference type="SMART" id="SM00028">
    <property type="entry name" value="TPR"/>
    <property type="match status" value="5"/>
</dbReference>
<dbReference type="Pfam" id="PF13374">
    <property type="entry name" value="TPR_10"/>
    <property type="match status" value="1"/>
</dbReference>
<comment type="caution">
    <text evidence="3">The sequence shown here is derived from an EMBL/GenBank/DDBJ whole genome shotgun (WGS) entry which is preliminary data.</text>
</comment>
<dbReference type="Pfam" id="PF00931">
    <property type="entry name" value="NB-ARC"/>
    <property type="match status" value="1"/>
</dbReference>
<dbReference type="Proteomes" id="UP001323405">
    <property type="component" value="Unassembled WGS sequence"/>
</dbReference>
<accession>A0ABR0G848</accession>
<dbReference type="SUPFAM" id="SSF48452">
    <property type="entry name" value="TPR-like"/>
    <property type="match status" value="1"/>
</dbReference>